<dbReference type="GO" id="GO:0032259">
    <property type="term" value="P:methylation"/>
    <property type="evidence" value="ECO:0007669"/>
    <property type="project" value="UniProtKB-KW"/>
</dbReference>
<evidence type="ECO:0000313" key="1">
    <source>
        <dbReference type="EMBL" id="WGL96882.1"/>
    </source>
</evidence>
<dbReference type="InterPro" id="IPR008593">
    <property type="entry name" value="Dam_MeTrfase"/>
</dbReference>
<dbReference type="GO" id="GO:0003677">
    <property type="term" value="F:DNA binding"/>
    <property type="evidence" value="ECO:0007669"/>
    <property type="project" value="InterPro"/>
</dbReference>
<protein>
    <submittedName>
        <fullName evidence="1">Phage N-6-adenine-methyltransferase</fullName>
        <ecNumber evidence="1">2.1.1.72</ecNumber>
    </submittedName>
</protein>
<dbReference type="RefSeq" id="WP_280630247.1">
    <property type="nucleotide sequence ID" value="NZ_CP123498.1"/>
</dbReference>
<proteinExistence type="predicted"/>
<name>A0AA95GDN2_9GAMM</name>
<dbReference type="Pfam" id="PF05869">
    <property type="entry name" value="Dam"/>
    <property type="match status" value="1"/>
</dbReference>
<dbReference type="NCBIfam" id="TIGR01712">
    <property type="entry name" value="phage_N6A_met"/>
    <property type="match status" value="1"/>
</dbReference>
<dbReference type="GO" id="GO:0009307">
    <property type="term" value="P:DNA restriction-modification system"/>
    <property type="evidence" value="ECO:0007669"/>
    <property type="project" value="InterPro"/>
</dbReference>
<dbReference type="Proteomes" id="UP001177597">
    <property type="component" value="Chromosome"/>
</dbReference>
<keyword evidence="1" id="KW-0489">Methyltransferase</keyword>
<organism evidence="1 2">
    <name type="scientific">Arsenophonus nasoniae</name>
    <name type="common">son-killer infecting Nasonia vitripennis</name>
    <dbReference type="NCBI Taxonomy" id="638"/>
    <lineage>
        <taxon>Bacteria</taxon>
        <taxon>Pseudomonadati</taxon>
        <taxon>Pseudomonadota</taxon>
        <taxon>Gammaproteobacteria</taxon>
        <taxon>Enterobacterales</taxon>
        <taxon>Morganellaceae</taxon>
        <taxon>Arsenophonus</taxon>
    </lineage>
</organism>
<dbReference type="GO" id="GO:0009007">
    <property type="term" value="F:site-specific DNA-methyltransferase (adenine-specific) activity"/>
    <property type="evidence" value="ECO:0007669"/>
    <property type="project" value="UniProtKB-EC"/>
</dbReference>
<keyword evidence="1" id="KW-0808">Transferase</keyword>
<accession>A0AA95GDN2</accession>
<dbReference type="AlphaFoldDB" id="A0AA95GDN2"/>
<dbReference type="REBASE" id="712058">
    <property type="entry name" value="M1.AnaaIhORF6830P"/>
</dbReference>
<evidence type="ECO:0000313" key="2">
    <source>
        <dbReference type="Proteomes" id="UP001177597"/>
    </source>
</evidence>
<reference evidence="1" key="1">
    <citation type="submission" date="2023-04" db="EMBL/GenBank/DDBJ databases">
        <title>Genome dynamics across the evolutionary transition to endosymbiosis.</title>
        <authorList>
            <person name="Siozios S."/>
            <person name="Nadal-Jimenez P."/>
            <person name="Azagi T."/>
            <person name="Sprong H."/>
            <person name="Frost C.L."/>
            <person name="Parratt S.R."/>
            <person name="Taylor G."/>
            <person name="Brettell L."/>
            <person name="Lew K.C."/>
            <person name="Croft L."/>
            <person name="King K.C."/>
            <person name="Brockhurst M.A."/>
            <person name="Hypsa V."/>
            <person name="Novakova E."/>
            <person name="Darby A.C."/>
            <person name="Hurst G.D.D."/>
        </authorList>
    </citation>
    <scope>NUCLEOTIDE SEQUENCE</scope>
    <source>
        <strain evidence="1">AIh</strain>
    </source>
</reference>
<gene>
    <name evidence="1" type="ORF">QE207_06830</name>
</gene>
<dbReference type="EC" id="2.1.1.72" evidence="1"/>
<dbReference type="EMBL" id="CP123498">
    <property type="protein sequence ID" value="WGL96882.1"/>
    <property type="molecule type" value="Genomic_DNA"/>
</dbReference>
<sequence length="215" mass="24352">MVNSYVQALRELKAKPMHNLKQIGDEWCTPEEIFWGISVLYGPFTLDLFSDAQNSKCPHFYHAEDNALVQDWAAKLQQVGGAAFANPPYSRPTQHKGQYLTGVKHIINHAMAMRDKGGRYVFLLKAATSEIWWPEQADHIAFIRGRIGFDVPTWFVPENEKQVSTGAFFAAAIVVFDKRWTGASTGYVKRDYLIAQGKAFLAQTKWIAEKWLGVV</sequence>